<proteinExistence type="predicted"/>
<sequence length="237" mass="27233">MPPFKHNFYGIKLLIKGEGVMRIGKWKQTLMSPAIYVSPPNQIASCVMKDDDILEYALAISVKFVENHLKLKKFISVFDYFQADKSAPMVVEAKELEELMTIFDCIYDEYNSDEREGSIEIMASAILILFMKIKRLHQKYIVATNILDEVNSLKKVDTLSNRFLTLLQEENQNENSETIEYNIAYYASKLAVHQNYLSSRLKTETGKSAKEHLNAKIIHTAKTLLQQTDLPIKKNCV</sequence>
<reference evidence="4" key="1">
    <citation type="journal article" date="2019" name="Int. J. Syst. Evol. Microbiol.">
        <title>The Global Catalogue of Microorganisms (GCM) 10K type strain sequencing project: providing services to taxonomists for standard genome sequencing and annotation.</title>
        <authorList>
            <consortium name="The Broad Institute Genomics Platform"/>
            <consortium name="The Broad Institute Genome Sequencing Center for Infectious Disease"/>
            <person name="Wu L."/>
            <person name="Ma J."/>
        </authorList>
    </citation>
    <scope>NUCLEOTIDE SEQUENCE [LARGE SCALE GENOMIC DNA]</scope>
    <source>
        <strain evidence="4">JCM 17338</strain>
    </source>
</reference>
<protein>
    <recommendedName>
        <fullName evidence="2">HTH araC/xylS-type domain-containing protein</fullName>
    </recommendedName>
</protein>
<dbReference type="EMBL" id="BAABAK010000016">
    <property type="protein sequence ID" value="GAA3976671.1"/>
    <property type="molecule type" value="Genomic_DNA"/>
</dbReference>
<keyword evidence="1" id="KW-0238">DNA-binding</keyword>
<dbReference type="Proteomes" id="UP001501081">
    <property type="component" value="Unassembled WGS sequence"/>
</dbReference>
<evidence type="ECO:0000313" key="3">
    <source>
        <dbReference type="EMBL" id="GAA3976671.1"/>
    </source>
</evidence>
<evidence type="ECO:0000256" key="1">
    <source>
        <dbReference type="ARBA" id="ARBA00023125"/>
    </source>
</evidence>
<accession>A0ABP7Q5S6</accession>
<evidence type="ECO:0000313" key="4">
    <source>
        <dbReference type="Proteomes" id="UP001501081"/>
    </source>
</evidence>
<dbReference type="PROSITE" id="PS01124">
    <property type="entry name" value="HTH_ARAC_FAMILY_2"/>
    <property type="match status" value="1"/>
</dbReference>
<dbReference type="Gene3D" id="1.10.10.60">
    <property type="entry name" value="Homeodomain-like"/>
    <property type="match status" value="1"/>
</dbReference>
<comment type="caution">
    <text evidence="3">The sequence shown here is derived from an EMBL/GenBank/DDBJ whole genome shotgun (WGS) entry which is preliminary data.</text>
</comment>
<keyword evidence="4" id="KW-1185">Reference proteome</keyword>
<gene>
    <name evidence="3" type="ORF">GCM10022246_31220</name>
</gene>
<dbReference type="InterPro" id="IPR018060">
    <property type="entry name" value="HTH_AraC"/>
</dbReference>
<dbReference type="RefSeq" id="WP_344768528.1">
    <property type="nucleotide sequence ID" value="NZ_BAABAK010000016.1"/>
</dbReference>
<name>A0ABP7Q5S6_9SPHI</name>
<organism evidence="3 4">
    <name type="scientific">Pedobacter ginsengiterrae</name>
    <dbReference type="NCBI Taxonomy" id="871696"/>
    <lineage>
        <taxon>Bacteria</taxon>
        <taxon>Pseudomonadati</taxon>
        <taxon>Bacteroidota</taxon>
        <taxon>Sphingobacteriia</taxon>
        <taxon>Sphingobacteriales</taxon>
        <taxon>Sphingobacteriaceae</taxon>
        <taxon>Pedobacter</taxon>
    </lineage>
</organism>
<feature type="domain" description="HTH araC/xylS-type" evidence="2">
    <location>
        <begin position="161"/>
        <end position="237"/>
    </location>
</feature>
<dbReference type="PANTHER" id="PTHR43280">
    <property type="entry name" value="ARAC-FAMILY TRANSCRIPTIONAL REGULATOR"/>
    <property type="match status" value="1"/>
</dbReference>
<evidence type="ECO:0000259" key="2">
    <source>
        <dbReference type="PROSITE" id="PS01124"/>
    </source>
</evidence>
<dbReference type="PANTHER" id="PTHR43280:SF32">
    <property type="entry name" value="TRANSCRIPTIONAL REGULATORY PROTEIN"/>
    <property type="match status" value="1"/>
</dbReference>